<dbReference type="Proteomes" id="UP001208570">
    <property type="component" value="Unassembled WGS sequence"/>
</dbReference>
<evidence type="ECO:0000313" key="3">
    <source>
        <dbReference type="Proteomes" id="UP001208570"/>
    </source>
</evidence>
<protein>
    <submittedName>
        <fullName evidence="2">Uncharacterized protein</fullName>
    </submittedName>
</protein>
<dbReference type="InterPro" id="IPR036045">
    <property type="entry name" value="Sec1-like_sf"/>
</dbReference>
<comment type="caution">
    <text evidence="2">The sequence shown here is derived from an EMBL/GenBank/DDBJ whole genome shotgun (WGS) entry which is preliminary data.</text>
</comment>
<dbReference type="InterPro" id="IPR027482">
    <property type="entry name" value="Sec1-like_dom2"/>
</dbReference>
<dbReference type="InterPro" id="IPR043154">
    <property type="entry name" value="Sec-1-like_dom1"/>
</dbReference>
<dbReference type="InterPro" id="IPR043155">
    <property type="entry name" value="VPS33_dom3b"/>
</dbReference>
<dbReference type="EMBL" id="JAODUP010000199">
    <property type="protein sequence ID" value="KAK2157090.1"/>
    <property type="molecule type" value="Genomic_DNA"/>
</dbReference>
<gene>
    <name evidence="2" type="ORF">LSH36_199g04005</name>
</gene>
<dbReference type="AlphaFoldDB" id="A0AAD9N535"/>
<reference evidence="2" key="1">
    <citation type="journal article" date="2023" name="Mol. Biol. Evol.">
        <title>Third-Generation Sequencing Reveals the Adaptive Role of the Epigenome in Three Deep-Sea Polychaetes.</title>
        <authorList>
            <person name="Perez M."/>
            <person name="Aroh O."/>
            <person name="Sun Y."/>
            <person name="Lan Y."/>
            <person name="Juniper S.K."/>
            <person name="Young C.R."/>
            <person name="Angers B."/>
            <person name="Qian P.Y."/>
        </authorList>
    </citation>
    <scope>NUCLEOTIDE SEQUENCE</scope>
    <source>
        <strain evidence="2">P08H-3</strain>
    </source>
</reference>
<accession>A0AAD9N535</accession>
<dbReference type="InterPro" id="IPR001619">
    <property type="entry name" value="Sec1-like"/>
</dbReference>
<organism evidence="2 3">
    <name type="scientific">Paralvinella palmiformis</name>
    <dbReference type="NCBI Taxonomy" id="53620"/>
    <lineage>
        <taxon>Eukaryota</taxon>
        <taxon>Metazoa</taxon>
        <taxon>Spiralia</taxon>
        <taxon>Lophotrochozoa</taxon>
        <taxon>Annelida</taxon>
        <taxon>Polychaeta</taxon>
        <taxon>Sedentaria</taxon>
        <taxon>Canalipalpata</taxon>
        <taxon>Terebellida</taxon>
        <taxon>Terebelliformia</taxon>
        <taxon>Alvinellidae</taxon>
        <taxon>Paralvinella</taxon>
    </lineage>
</organism>
<proteinExistence type="inferred from homology"/>
<dbReference type="Gene3D" id="3.40.50.2060">
    <property type="match status" value="1"/>
</dbReference>
<keyword evidence="3" id="KW-1185">Reference proteome</keyword>
<dbReference type="Gene3D" id="3.40.50.1910">
    <property type="match status" value="1"/>
</dbReference>
<name>A0AAD9N535_9ANNE</name>
<sequence length="434" mass="49344">MAGTFSGMGELPDLTVLRNFAREELIDHLESVKGCKDLVLDPDLMKPLDRIAGATLLKEHGVDKIFKLEPPTNVKHLPGCDKRIYITRPRLDAMKYIADHINAEKGQGEKRTYKILMTPRKLQICEKLLEQEGVFGYVDVSSMALDLIPLDKDIISLELPQFITSYFMDGDQTWCHTAAMALNSLQQTFGQIPDVYGIGKCSQPEIKLWPFQDTDFVTPLCSQVTYEGLLQDTFGMECGFVDFPPEVSGRDTSIKMLLTSYDEVYEDIRDRHFSNVFTYLSHTARSLQRQYDKRHNITSVSEMKEFVSKDLKGLKQQHKSLALRLLEGVEIKENINYIEEIIDRQLNQTQCLQLLCLLSLTQGGLSSQVYKSLKTQYLHVLSRQGFSSVEDVLKLITCPHFSKLRAKSAKGYKFIILTTAIVNGHSFIHLCEKG</sequence>
<dbReference type="Gene3D" id="1.25.40.850">
    <property type="match status" value="1"/>
</dbReference>
<dbReference type="SUPFAM" id="SSF56815">
    <property type="entry name" value="Sec1/munc18-like (SM) proteins"/>
    <property type="match status" value="1"/>
</dbReference>
<dbReference type="GO" id="GO:0016192">
    <property type="term" value="P:vesicle-mediated transport"/>
    <property type="evidence" value="ECO:0007669"/>
    <property type="project" value="InterPro"/>
</dbReference>
<evidence type="ECO:0000313" key="2">
    <source>
        <dbReference type="EMBL" id="KAK2157090.1"/>
    </source>
</evidence>
<dbReference type="PANTHER" id="PTHR11679">
    <property type="entry name" value="VESICLE PROTEIN SORTING-ASSOCIATED"/>
    <property type="match status" value="1"/>
</dbReference>
<evidence type="ECO:0000256" key="1">
    <source>
        <dbReference type="ARBA" id="ARBA00009884"/>
    </source>
</evidence>
<comment type="similarity">
    <text evidence="1">Belongs to the STXBP/unc-18/SEC1 family.</text>
</comment>
<dbReference type="Pfam" id="PF00995">
    <property type="entry name" value="Sec1"/>
    <property type="match status" value="2"/>
</dbReference>